<protein>
    <submittedName>
        <fullName evidence="1">Uncharacterized protein</fullName>
    </submittedName>
</protein>
<dbReference type="HOGENOM" id="CLU_215503_0_0_6"/>
<organism evidence="1 2">
    <name type="scientific">Xanthomonas oryzae pv. oryzicola (strain BLS256)</name>
    <dbReference type="NCBI Taxonomy" id="383407"/>
    <lineage>
        <taxon>Bacteria</taxon>
        <taxon>Pseudomonadati</taxon>
        <taxon>Pseudomonadota</taxon>
        <taxon>Gammaproteobacteria</taxon>
        <taxon>Lysobacterales</taxon>
        <taxon>Lysobacteraceae</taxon>
        <taxon>Xanthomonas</taxon>
    </lineage>
</organism>
<reference evidence="1 2" key="1">
    <citation type="journal article" date="2011" name="J. Bacteriol.">
        <title>Two new complete genome sequences offer insight into host and tissue specificity of plant pathogenic Xanthomonas spp.</title>
        <authorList>
            <person name="Bogdanove A.J."/>
            <person name="Koebnik R."/>
            <person name="Lu H."/>
            <person name="Furutani A."/>
            <person name="Angiuoli S.V."/>
            <person name="Patil P.B."/>
            <person name="Van Sluys M.A."/>
            <person name="Ryan R.P."/>
            <person name="Meyer D.F."/>
            <person name="Han S.W."/>
            <person name="Aparna G."/>
            <person name="Rajaram M."/>
            <person name="Delcher A.L."/>
            <person name="Phillippy A.M."/>
            <person name="Puiu D."/>
            <person name="Schatz M.C."/>
            <person name="Shumway M."/>
            <person name="Sommer D.D."/>
            <person name="Trapnell C."/>
            <person name="Benahmed F."/>
            <person name="Dimitrov G."/>
            <person name="Madupu R."/>
            <person name="Radune D."/>
            <person name="Sullivan S."/>
            <person name="Jha G."/>
            <person name="Ishihara H."/>
            <person name="Lee S.W."/>
            <person name="Pandey A."/>
            <person name="Sharma V."/>
            <person name="Sriariyanun M."/>
            <person name="Szurek B."/>
            <person name="Vera-Cruz C.M."/>
            <person name="Dorman K.S."/>
            <person name="Ronald P.C."/>
            <person name="Verdier V."/>
            <person name="Dow J.M."/>
            <person name="Sonti R.V."/>
            <person name="Tsuge S."/>
            <person name="Brendel V.P."/>
            <person name="Rabinowicz P.D."/>
            <person name="Leach J.E."/>
            <person name="White F.F."/>
            <person name="Salzberg S.L."/>
        </authorList>
    </citation>
    <scope>NUCLEOTIDE SEQUENCE [LARGE SCALE GENOMIC DNA]</scope>
    <source>
        <strain evidence="1 2">BLS256</strain>
    </source>
</reference>
<evidence type="ECO:0000313" key="1">
    <source>
        <dbReference type="EMBL" id="AEQ98493.1"/>
    </source>
</evidence>
<dbReference type="EMBL" id="CP003057">
    <property type="protein sequence ID" value="AEQ98493.1"/>
    <property type="molecule type" value="Genomic_DNA"/>
</dbReference>
<dbReference type="AlphaFoldDB" id="G7TAA4"/>
<evidence type="ECO:0000313" key="2">
    <source>
        <dbReference type="Proteomes" id="UP000008851"/>
    </source>
</evidence>
<gene>
    <name evidence="1" type="ORF">XOC_4427</name>
</gene>
<name>G7TAA4_XANOB</name>
<proteinExistence type="predicted"/>
<accession>G7TAA4</accession>
<dbReference type="KEGG" id="xor:XOC_4427"/>
<sequence length="50" mass="5320">MVFLTFSMMCAFALLTRGAGPKLFQPGRHRDLLSRSFGDKCAGAAAEGQG</sequence>
<dbReference type="Proteomes" id="UP000008851">
    <property type="component" value="Chromosome"/>
</dbReference>